<dbReference type="InterPro" id="IPR004358">
    <property type="entry name" value="Sig_transdc_His_kin-like_C"/>
</dbReference>
<dbReference type="InterPro" id="IPR036890">
    <property type="entry name" value="HATPase_C_sf"/>
</dbReference>
<dbReference type="PROSITE" id="PS50112">
    <property type="entry name" value="PAS"/>
    <property type="match status" value="1"/>
</dbReference>
<comment type="caution">
    <text evidence="19">The sequence shown here is derived from an EMBL/GenBank/DDBJ whole genome shotgun (WGS) entry which is preliminary data.</text>
</comment>
<dbReference type="CDD" id="cd00082">
    <property type="entry name" value="HisKA"/>
    <property type="match status" value="1"/>
</dbReference>
<dbReference type="SUPFAM" id="SSF55785">
    <property type="entry name" value="PYP-like sensor domain (PAS domain)"/>
    <property type="match status" value="1"/>
</dbReference>
<keyword evidence="12" id="KW-0902">Two-component regulatory system</keyword>
<evidence type="ECO:0000256" key="1">
    <source>
        <dbReference type="ARBA" id="ARBA00000085"/>
    </source>
</evidence>
<reference evidence="19 20" key="1">
    <citation type="submission" date="2022-11" db="EMBL/GenBank/DDBJ databases">
        <title>Minimal conservation of predation-associated metabolite biosynthetic gene clusters underscores biosynthetic potential of Myxococcota including descriptions for ten novel species: Archangium lansinium sp. nov., Myxococcus landrumus sp. nov., Nannocystis bai.</title>
        <authorList>
            <person name="Ahearne A."/>
            <person name="Stevens C."/>
            <person name="Phillips K."/>
        </authorList>
    </citation>
    <scope>NUCLEOTIDE SEQUENCE [LARGE SCALE GENOMIC DNA]</scope>
    <source>
        <strain evidence="19 20">MIWBW</strain>
    </source>
</reference>
<sequence>MLQLRIHAKLLVAFVLVLLPVLGLLVVDLLSDLHRTREDILHVQFMTAQAVAGQASETLDAAMSFGWAVSKDPLLRTLDPQQLDSHLKELAAQSPLYDSVAVFDATGINRGWSNPTSPDEPRLWIGDRPYFQKVMTTNAPVISEVLELRRPIRTGLLVSTPVRGPDGKPIAVFNVVLRTDLLEQRYVGARLQPGQALFLADQNGRLAFHTGLPELSFEQSNAYAHFEPLRIALRGMPSRLSRFTSPLQGDERLGAFVPVPRYPWAVGVTIPYDLAMAPLYERARTRLVAFGGILLLSILLAAVLARFFTRPVRQLQIASKALGRGEMHRRVHISTGDELEDLGTTFNEMATRLSQRQVEVETLRAQAEHQAQQLAAIIASVPDAIFLANPDGQLADANPAGLRLLGLGDRAELGGASSMALQLQNLRHPDGHPMAPEELPIHRALAGETFTDVEVLLHGPDGQERLLSVHGAPVRDVSGKLIFGEVVVRDITRRRREEEELAWLLERELALARIGQALVSEMELERIARVVIEQSHHALGADGIGLWLADPERQELSLLTSHRLTAAAEEGLRRVAFQAPLLTAKAAREERIQVIEDALAGGAPTRSGWLAREGGYRGMVAVPLHSHERLVGVMSYFTREPRPISSRALEFHTMVGRLFAVAIEKARLFQELRAALRLREEFMSAAAHELKTPVTSIQTWAELLLNLEVLTPRQQKGLTTIARNSRRISRLVEHLFAAVRMAPGPPKLERQRFELHTLVREQAEKFSRTTENPIHVDAMEALFIHAERQLLGEVVAHLLENAVRYSPPGGPVELRARRVGSEAVVSVHDQGPGIPPERQPHVFEPLYEPLPPGAPGYTGVVHLGLHLSRQIIEAHGGRIWVESHPGEGSTFCFSLPLSPAPLKEDSHTYS</sequence>
<accession>A0ABT4AB57</accession>
<dbReference type="InterPro" id="IPR013656">
    <property type="entry name" value="PAS_4"/>
</dbReference>
<dbReference type="SUPFAM" id="SSF158472">
    <property type="entry name" value="HAMP domain-like"/>
    <property type="match status" value="1"/>
</dbReference>
<dbReference type="Pfam" id="PF02743">
    <property type="entry name" value="dCache_1"/>
    <property type="match status" value="1"/>
</dbReference>
<comment type="subcellular location">
    <subcellularLocation>
        <location evidence="2">Cell membrane</location>
        <topology evidence="2">Multi-pass membrane protein</topology>
    </subcellularLocation>
</comment>
<dbReference type="SMART" id="SM00304">
    <property type="entry name" value="HAMP"/>
    <property type="match status" value="1"/>
</dbReference>
<evidence type="ECO:0000259" key="15">
    <source>
        <dbReference type="PROSITE" id="PS50109"/>
    </source>
</evidence>
<dbReference type="InterPro" id="IPR003660">
    <property type="entry name" value="HAMP_dom"/>
</dbReference>
<evidence type="ECO:0000256" key="6">
    <source>
        <dbReference type="ARBA" id="ARBA00022679"/>
    </source>
</evidence>
<organism evidence="19 20">
    <name type="scientific">Archangium lansingense</name>
    <dbReference type="NCBI Taxonomy" id="2995310"/>
    <lineage>
        <taxon>Bacteria</taxon>
        <taxon>Pseudomonadati</taxon>
        <taxon>Myxococcota</taxon>
        <taxon>Myxococcia</taxon>
        <taxon>Myxococcales</taxon>
        <taxon>Cystobacterineae</taxon>
        <taxon>Archangiaceae</taxon>
        <taxon>Archangium</taxon>
    </lineage>
</organism>
<dbReference type="InterPro" id="IPR000014">
    <property type="entry name" value="PAS"/>
</dbReference>
<feature type="domain" description="PAC" evidence="17">
    <location>
        <begin position="451"/>
        <end position="503"/>
    </location>
</feature>
<feature type="transmembrane region" description="Helical" evidence="14">
    <location>
        <begin position="6"/>
        <end position="27"/>
    </location>
</feature>
<evidence type="ECO:0000256" key="9">
    <source>
        <dbReference type="ARBA" id="ARBA00022777"/>
    </source>
</evidence>
<dbReference type="InterPro" id="IPR003018">
    <property type="entry name" value="GAF"/>
</dbReference>
<evidence type="ECO:0000256" key="3">
    <source>
        <dbReference type="ARBA" id="ARBA00012438"/>
    </source>
</evidence>
<keyword evidence="6" id="KW-0808">Transferase</keyword>
<evidence type="ECO:0000259" key="17">
    <source>
        <dbReference type="PROSITE" id="PS50113"/>
    </source>
</evidence>
<dbReference type="SMART" id="SM00091">
    <property type="entry name" value="PAS"/>
    <property type="match status" value="1"/>
</dbReference>
<dbReference type="NCBIfam" id="TIGR00229">
    <property type="entry name" value="sensory_box"/>
    <property type="match status" value="1"/>
</dbReference>
<feature type="domain" description="HAMP" evidence="18">
    <location>
        <begin position="306"/>
        <end position="358"/>
    </location>
</feature>
<dbReference type="RefSeq" id="WP_267537671.1">
    <property type="nucleotide sequence ID" value="NZ_JAPNKA010000001.1"/>
</dbReference>
<keyword evidence="11 14" id="KW-1133">Transmembrane helix</keyword>
<dbReference type="InterPro" id="IPR050351">
    <property type="entry name" value="BphY/WalK/GraS-like"/>
</dbReference>
<dbReference type="InterPro" id="IPR033479">
    <property type="entry name" value="dCache_1"/>
</dbReference>
<evidence type="ECO:0000256" key="10">
    <source>
        <dbReference type="ARBA" id="ARBA00022840"/>
    </source>
</evidence>
<dbReference type="EMBL" id="JAPNKA010000001">
    <property type="protein sequence ID" value="MCY1078913.1"/>
    <property type="molecule type" value="Genomic_DNA"/>
</dbReference>
<dbReference type="CDD" id="cd00130">
    <property type="entry name" value="PAS"/>
    <property type="match status" value="1"/>
</dbReference>
<evidence type="ECO:0000256" key="13">
    <source>
        <dbReference type="ARBA" id="ARBA00023136"/>
    </source>
</evidence>
<dbReference type="CDD" id="cd06225">
    <property type="entry name" value="HAMP"/>
    <property type="match status" value="1"/>
</dbReference>
<dbReference type="PROSITE" id="PS50109">
    <property type="entry name" value="HIS_KIN"/>
    <property type="match status" value="1"/>
</dbReference>
<keyword evidence="8" id="KW-0547">Nucleotide-binding</keyword>
<keyword evidence="9" id="KW-0418">Kinase</keyword>
<evidence type="ECO:0000256" key="11">
    <source>
        <dbReference type="ARBA" id="ARBA00022989"/>
    </source>
</evidence>
<dbReference type="CDD" id="cd18773">
    <property type="entry name" value="PDC1_HK_sensor"/>
    <property type="match status" value="1"/>
</dbReference>
<evidence type="ECO:0000313" key="19">
    <source>
        <dbReference type="EMBL" id="MCY1078913.1"/>
    </source>
</evidence>
<dbReference type="PANTHER" id="PTHR42878:SF7">
    <property type="entry name" value="SENSOR HISTIDINE KINASE GLRK"/>
    <property type="match status" value="1"/>
</dbReference>
<dbReference type="SMART" id="SM00065">
    <property type="entry name" value="GAF"/>
    <property type="match status" value="1"/>
</dbReference>
<keyword evidence="10" id="KW-0067">ATP-binding</keyword>
<feature type="domain" description="Histidine kinase" evidence="15">
    <location>
        <begin position="685"/>
        <end position="899"/>
    </location>
</feature>
<dbReference type="PRINTS" id="PR00344">
    <property type="entry name" value="BCTRLSENSOR"/>
</dbReference>
<evidence type="ECO:0000256" key="14">
    <source>
        <dbReference type="SAM" id="Phobius"/>
    </source>
</evidence>
<dbReference type="PROSITE" id="PS50113">
    <property type="entry name" value="PAC"/>
    <property type="match status" value="1"/>
</dbReference>
<dbReference type="PROSITE" id="PS50885">
    <property type="entry name" value="HAMP"/>
    <property type="match status" value="1"/>
</dbReference>
<dbReference type="InterPro" id="IPR029016">
    <property type="entry name" value="GAF-like_dom_sf"/>
</dbReference>
<dbReference type="EC" id="2.7.13.3" evidence="3"/>
<evidence type="ECO:0000256" key="12">
    <source>
        <dbReference type="ARBA" id="ARBA00023012"/>
    </source>
</evidence>
<dbReference type="InterPro" id="IPR003661">
    <property type="entry name" value="HisK_dim/P_dom"/>
</dbReference>
<dbReference type="InterPro" id="IPR005467">
    <property type="entry name" value="His_kinase_dom"/>
</dbReference>
<dbReference type="Pfam" id="PF13185">
    <property type="entry name" value="GAF_2"/>
    <property type="match status" value="1"/>
</dbReference>
<dbReference type="CDD" id="cd00075">
    <property type="entry name" value="HATPase"/>
    <property type="match status" value="1"/>
</dbReference>
<keyword evidence="7 14" id="KW-0812">Transmembrane</keyword>
<feature type="domain" description="PAS" evidence="16">
    <location>
        <begin position="370"/>
        <end position="448"/>
    </location>
</feature>
<protein>
    <recommendedName>
        <fullName evidence="3">histidine kinase</fullName>
        <ecNumber evidence="3">2.7.13.3</ecNumber>
    </recommendedName>
</protein>
<evidence type="ECO:0000256" key="7">
    <source>
        <dbReference type="ARBA" id="ARBA00022692"/>
    </source>
</evidence>
<dbReference type="Gene3D" id="3.30.450.20">
    <property type="entry name" value="PAS domain"/>
    <property type="match status" value="3"/>
</dbReference>
<dbReference type="Gene3D" id="3.30.450.40">
    <property type="match status" value="1"/>
</dbReference>
<dbReference type="SUPFAM" id="SSF55874">
    <property type="entry name" value="ATPase domain of HSP90 chaperone/DNA topoisomerase II/histidine kinase"/>
    <property type="match status" value="1"/>
</dbReference>
<evidence type="ECO:0000313" key="20">
    <source>
        <dbReference type="Proteomes" id="UP001207654"/>
    </source>
</evidence>
<name>A0ABT4AB57_9BACT</name>
<dbReference type="SMART" id="SM00387">
    <property type="entry name" value="HATPase_c"/>
    <property type="match status" value="1"/>
</dbReference>
<dbReference type="CDD" id="cd18774">
    <property type="entry name" value="PDC2_HK_sensor"/>
    <property type="match status" value="1"/>
</dbReference>
<evidence type="ECO:0000256" key="4">
    <source>
        <dbReference type="ARBA" id="ARBA00022475"/>
    </source>
</evidence>
<gene>
    <name evidence="19" type="ORF">OV287_31080</name>
</gene>
<evidence type="ECO:0000259" key="16">
    <source>
        <dbReference type="PROSITE" id="PS50112"/>
    </source>
</evidence>
<dbReference type="Gene3D" id="3.30.565.10">
    <property type="entry name" value="Histidine kinase-like ATPase, C-terminal domain"/>
    <property type="match status" value="1"/>
</dbReference>
<keyword evidence="20" id="KW-1185">Reference proteome</keyword>
<dbReference type="InterPro" id="IPR036097">
    <property type="entry name" value="HisK_dim/P_sf"/>
</dbReference>
<dbReference type="InterPro" id="IPR035965">
    <property type="entry name" value="PAS-like_dom_sf"/>
</dbReference>
<dbReference type="SUPFAM" id="SSF55781">
    <property type="entry name" value="GAF domain-like"/>
    <property type="match status" value="1"/>
</dbReference>
<dbReference type="InterPro" id="IPR003594">
    <property type="entry name" value="HATPase_dom"/>
</dbReference>
<dbReference type="Gene3D" id="1.10.287.130">
    <property type="match status" value="1"/>
</dbReference>
<evidence type="ECO:0000256" key="5">
    <source>
        <dbReference type="ARBA" id="ARBA00022553"/>
    </source>
</evidence>
<feature type="transmembrane region" description="Helical" evidence="14">
    <location>
        <begin position="287"/>
        <end position="308"/>
    </location>
</feature>
<dbReference type="SMART" id="SM00388">
    <property type="entry name" value="HisKA"/>
    <property type="match status" value="1"/>
</dbReference>
<evidence type="ECO:0000259" key="18">
    <source>
        <dbReference type="PROSITE" id="PS50885"/>
    </source>
</evidence>
<dbReference type="Gene3D" id="6.10.340.10">
    <property type="match status" value="1"/>
</dbReference>
<dbReference type="Pfam" id="PF08448">
    <property type="entry name" value="PAS_4"/>
    <property type="match status" value="1"/>
</dbReference>
<dbReference type="PANTHER" id="PTHR42878">
    <property type="entry name" value="TWO-COMPONENT HISTIDINE KINASE"/>
    <property type="match status" value="1"/>
</dbReference>
<keyword evidence="13 14" id="KW-0472">Membrane</keyword>
<evidence type="ECO:0000256" key="2">
    <source>
        <dbReference type="ARBA" id="ARBA00004651"/>
    </source>
</evidence>
<keyword evidence="4" id="KW-1003">Cell membrane</keyword>
<dbReference type="Pfam" id="PF00672">
    <property type="entry name" value="HAMP"/>
    <property type="match status" value="1"/>
</dbReference>
<dbReference type="Pfam" id="PF02518">
    <property type="entry name" value="HATPase_c"/>
    <property type="match status" value="1"/>
</dbReference>
<keyword evidence="5" id="KW-0597">Phosphoprotein</keyword>
<dbReference type="InterPro" id="IPR000700">
    <property type="entry name" value="PAS-assoc_C"/>
</dbReference>
<proteinExistence type="predicted"/>
<comment type="catalytic activity">
    <reaction evidence="1">
        <text>ATP + protein L-histidine = ADP + protein N-phospho-L-histidine.</text>
        <dbReference type="EC" id="2.7.13.3"/>
    </reaction>
</comment>
<dbReference type="SUPFAM" id="SSF47384">
    <property type="entry name" value="Homodimeric domain of signal transducing histidine kinase"/>
    <property type="match status" value="1"/>
</dbReference>
<dbReference type="Proteomes" id="UP001207654">
    <property type="component" value="Unassembled WGS sequence"/>
</dbReference>
<dbReference type="Pfam" id="PF00512">
    <property type="entry name" value="HisKA"/>
    <property type="match status" value="1"/>
</dbReference>
<evidence type="ECO:0000256" key="8">
    <source>
        <dbReference type="ARBA" id="ARBA00022741"/>
    </source>
</evidence>